<proteinExistence type="predicted"/>
<feature type="compositionally biased region" description="Acidic residues" evidence="2">
    <location>
        <begin position="929"/>
        <end position="947"/>
    </location>
</feature>
<gene>
    <name evidence="4" type="ORF">XENTR_v90027601mg</name>
</gene>
<keyword evidence="1" id="KW-0862">Zinc</keyword>
<dbReference type="PANTHER" id="PTHR22639">
    <property type="entry name" value="GAG-RELATED PROTEIN"/>
    <property type="match status" value="1"/>
</dbReference>
<dbReference type="Pfam" id="PF23058">
    <property type="entry name" value="RBD_ZCCHC3_2nd"/>
    <property type="match status" value="1"/>
</dbReference>
<dbReference type="InterPro" id="IPR042509">
    <property type="entry name" value="ZCCHC3"/>
</dbReference>
<dbReference type="InterPro" id="IPR036875">
    <property type="entry name" value="Znf_CCHC_sf"/>
</dbReference>
<keyword evidence="1" id="KW-0863">Zinc-finger</keyword>
<dbReference type="GO" id="GO:0008270">
    <property type="term" value="F:zinc ion binding"/>
    <property type="evidence" value="ECO:0007669"/>
    <property type="project" value="UniProtKB-KW"/>
</dbReference>
<sequence length="973" mass="102295">MRKKVVVTPGKGVRICLRSSRKAAPPNLAAAAESSEVRKEVKAMAKSDKEGESTGTCGVPSVMEVPERANTLDDQAEVTAESCSSAAENGSSVAGSCSSEASQEAAARHAGTQEGSAAGCEAAMESAEAAGCVAMEVAEEALRESSETAAMAQVGAMHLCDGGETAASNGAGKPETVGSAGPNQTQIIRALRDINILEEKRNILEGSIDNMVAGLGALRGAQRAKAIQKIAYLNKDLEDIESNITGVLAVIEPWRELYHNRRRFQEMERNQLKKVLKDSFAFPKGTVTPAGGNGGPSCADSWDPLTDSLPCNNVNTVSVSGGSVPHVSVQCDMAAGSTYMAAGSTGIAAGSTGMAAGSTHMAAGSTHMAAGSTHMAAGSTHMAAGSTHMAAGSTHMAAGSTHMAAGSTHMAAGSTHMAAGSTGMAAGSTNMAAGSTGMAAGSTGAAAGSTDMAAGSTGMAAGSTGMAAGSTDMAAGSTNMAAGSTDMTAPLTDKTVCDAAARVGESGATEGAGNPPVNTESEGAQGRRGAWDGKRLFQQNVSMAGESAASRRKNVVKIKWEKERGEFPGRRFVGRNLIKQSLGFTPADVSGLISVTDTEFDLGFKLSQGLDDFWRRYEGKKGAPEWEGFRVTPVSRPDTKTVTIMFKTESVHPDDVLIWLKRQCTVLSPFTPLYDEEGFWVGGWKVQVKLHMNLHVPKHLPNSFFIGKDRGVCFYPGQPRVCFKCGSNRHFAVKCTVLKCALCGETGHPSKECQKIRCNLCLKLGHAHSSCPDAWHNMVAECSNLEEEMSLSMELLEEGNQTSEVVEPEREAVQPESSAPVTKVVGGAQGRLPKGNSGKKEGEQRVSKPRGEGEWSVAGGKSSEKNKNIPPKMTVATDNRFVLPDGKTWGDLAEEEEERLREEERKEERKARALAKKDRKKRERKESGEESQEAESPGEEVVVDLEGAESTPKVQVKRRGDEGVGGRQKQNKT</sequence>
<reference evidence="4" key="2">
    <citation type="journal article" date="2010" name="Science">
        <title>The genome of the Western clawed frog Xenopus tropicalis.</title>
        <authorList>
            <person name="Hellsten U."/>
            <person name="Harland R.M."/>
            <person name="Gilchrist M.J."/>
            <person name="Hendrix D."/>
            <person name="Jurka J."/>
            <person name="Kapitonov V."/>
            <person name="Ovcharenko I."/>
            <person name="Putnam N.H."/>
            <person name="Shu S."/>
            <person name="Taher L."/>
            <person name="Blitz I.L."/>
            <person name="Blumberg B."/>
            <person name="Dichmann D.S."/>
            <person name="Dubchak I."/>
            <person name="Amaya E."/>
            <person name="Detter J.C."/>
            <person name="Fletcher R."/>
            <person name="Gerhard D.S."/>
            <person name="Goodstein D."/>
            <person name="Graves T."/>
            <person name="Grigoriev I.V."/>
            <person name="Grimwood J."/>
            <person name="Kawashima T."/>
            <person name="Lindquist E."/>
            <person name="Lucas S.M."/>
            <person name="Mead P.E."/>
            <person name="Mitros T."/>
            <person name="Ogino H."/>
            <person name="Ohta Y."/>
            <person name="Poliakov A.V."/>
            <person name="Pollet N."/>
            <person name="Robert J."/>
            <person name="Salamov A."/>
            <person name="Sater A.K."/>
            <person name="Schmutz J."/>
            <person name="Terry A."/>
            <person name="Vize P.D."/>
            <person name="Warren W.C."/>
            <person name="Wells D."/>
            <person name="Wills A."/>
            <person name="Wilson R.K."/>
            <person name="Zimmerman L.B."/>
            <person name="Zorn A.M."/>
            <person name="Grainger R."/>
            <person name="Grammer T."/>
            <person name="Khokha M.K."/>
            <person name="Richardson P.M."/>
            <person name="Rokhsar D.S."/>
        </authorList>
    </citation>
    <scope>NUCLEOTIDE SEQUENCE [LARGE SCALE GENOMIC DNA]</scope>
    <source>
        <strain evidence="4">Nigerian</strain>
    </source>
</reference>
<evidence type="ECO:0000256" key="1">
    <source>
        <dbReference type="PROSITE-ProRule" id="PRU00047"/>
    </source>
</evidence>
<dbReference type="EMBL" id="KV460538">
    <property type="protein sequence ID" value="OCA17002.1"/>
    <property type="molecule type" value="Genomic_DNA"/>
</dbReference>
<dbReference type="GO" id="GO:0003723">
    <property type="term" value="F:RNA binding"/>
    <property type="evidence" value="ECO:0007669"/>
    <property type="project" value="InterPro"/>
</dbReference>
<reference evidence="4" key="1">
    <citation type="submission" date="2009-11" db="EMBL/GenBank/DDBJ databases">
        <authorList>
            <consortium name="US DOE Joint Genome Institute (JGI-PGF)"/>
            <person name="Ottilar R."/>
            <person name="Schmutz J."/>
            <person name="Salamov A."/>
            <person name="Cheng J.F."/>
            <person name="Lucas S."/>
            <person name="Pitluck S."/>
            <person name="Gundlach H."/>
            <person name="Guo Y."/>
            <person name="Haberer G."/>
            <person name="Nasrallah J."/>
            <person name="Mayer K.F.X."/>
            <person name="van de Peer Y."/>
            <person name="Weigel D."/>
            <person name="Grigoriev I.V."/>
        </authorList>
    </citation>
    <scope>NUCLEOTIDE SEQUENCE</scope>
    <source>
        <strain evidence="4">Nigerian</strain>
    </source>
</reference>
<feature type="compositionally biased region" description="Basic residues" evidence="2">
    <location>
        <begin position="912"/>
        <end position="923"/>
    </location>
</feature>
<dbReference type="PROSITE" id="PS50158">
    <property type="entry name" value="ZF_CCHC"/>
    <property type="match status" value="1"/>
</dbReference>
<dbReference type="SUPFAM" id="SSF57756">
    <property type="entry name" value="Retrovirus zinc finger-like domains"/>
    <property type="match status" value="1"/>
</dbReference>
<evidence type="ECO:0000256" key="2">
    <source>
        <dbReference type="SAM" id="MobiDB-lite"/>
    </source>
</evidence>
<organism evidence="4">
    <name type="scientific">Xenopus tropicalis</name>
    <name type="common">Western clawed frog</name>
    <name type="synonym">Silurana tropicalis</name>
    <dbReference type="NCBI Taxonomy" id="8364"/>
    <lineage>
        <taxon>Eukaryota</taxon>
        <taxon>Metazoa</taxon>
        <taxon>Chordata</taxon>
        <taxon>Craniata</taxon>
        <taxon>Vertebrata</taxon>
        <taxon>Euteleostomi</taxon>
        <taxon>Amphibia</taxon>
        <taxon>Batrachia</taxon>
        <taxon>Anura</taxon>
        <taxon>Pipoidea</taxon>
        <taxon>Pipidae</taxon>
        <taxon>Xenopodinae</taxon>
        <taxon>Xenopus</taxon>
        <taxon>Silurana</taxon>
    </lineage>
</organism>
<dbReference type="SMART" id="SM00343">
    <property type="entry name" value="ZnF_C2HC"/>
    <property type="match status" value="3"/>
</dbReference>
<dbReference type="InterPro" id="IPR001878">
    <property type="entry name" value="Znf_CCHC"/>
</dbReference>
<dbReference type="InterPro" id="IPR057810">
    <property type="entry name" value="RBD_ZCCHC3_1st"/>
</dbReference>
<feature type="compositionally biased region" description="Basic and acidic residues" evidence="2">
    <location>
        <begin position="838"/>
        <end position="853"/>
    </location>
</feature>
<dbReference type="PANTHER" id="PTHR22639:SF4">
    <property type="entry name" value="ZINC FINGER CCHC DOMAIN-CONTAINING PROTEIN 3"/>
    <property type="match status" value="1"/>
</dbReference>
<accession>A0A1B8Y242</accession>
<keyword evidence="1" id="KW-0479">Metal-binding</keyword>
<feature type="region of interest" description="Disordered" evidence="2">
    <location>
        <begin position="797"/>
        <end position="973"/>
    </location>
</feature>
<dbReference type="Gene3D" id="4.10.60.10">
    <property type="entry name" value="Zinc finger, CCHC-type"/>
    <property type="match status" value="1"/>
</dbReference>
<dbReference type="InterPro" id="IPR057811">
    <property type="entry name" value="RBD_ZCCHC3_2nd"/>
</dbReference>
<name>A0A1B8Y242_XENTR</name>
<dbReference type="AlphaFoldDB" id="A0A1B8Y242"/>
<reference evidence="4" key="3">
    <citation type="submission" date="2016-05" db="EMBL/GenBank/DDBJ databases">
        <title>WGS assembly of Xenopus tropicalis.</title>
        <authorList>
            <person name="Sessions A."/>
            <person name="Jenkins J."/>
            <person name="Mitros T."/>
            <person name="Lyons J.T."/>
            <person name="Dichmann D.S."/>
            <person name="Robert J."/>
            <person name="Harland R.M."/>
            <person name="Rokhsar D.S."/>
        </authorList>
    </citation>
    <scope>NUCLEOTIDE SEQUENCE</scope>
    <source>
        <strain evidence="4">Nigerian</strain>
    </source>
</reference>
<dbReference type="Pfam" id="PF23057">
    <property type="entry name" value="RBD_ZCCHC3_1st"/>
    <property type="match status" value="1"/>
</dbReference>
<feature type="domain" description="CCHC-type" evidence="3">
    <location>
        <begin position="739"/>
        <end position="755"/>
    </location>
</feature>
<dbReference type="GO" id="GO:0002218">
    <property type="term" value="P:activation of innate immune response"/>
    <property type="evidence" value="ECO:0007669"/>
    <property type="project" value="InterPro"/>
</dbReference>
<dbReference type="GO" id="GO:0003690">
    <property type="term" value="F:double-stranded DNA binding"/>
    <property type="evidence" value="ECO:0007669"/>
    <property type="project" value="InterPro"/>
</dbReference>
<evidence type="ECO:0000259" key="3">
    <source>
        <dbReference type="PROSITE" id="PS50158"/>
    </source>
</evidence>
<feature type="compositionally biased region" description="Basic and acidic residues" evidence="2">
    <location>
        <begin position="898"/>
        <end position="911"/>
    </location>
</feature>
<feature type="region of interest" description="Disordered" evidence="2">
    <location>
        <begin position="506"/>
        <end position="527"/>
    </location>
</feature>
<protein>
    <recommendedName>
        <fullName evidence="3">CCHC-type domain-containing protein</fullName>
    </recommendedName>
</protein>
<evidence type="ECO:0000313" key="4">
    <source>
        <dbReference type="EMBL" id="OCA17002.1"/>
    </source>
</evidence>